<comment type="caution">
    <text evidence="3">The sequence shown here is derived from an EMBL/GenBank/DDBJ whole genome shotgun (WGS) entry which is preliminary data.</text>
</comment>
<feature type="region of interest" description="Disordered" evidence="1">
    <location>
        <begin position="77"/>
        <end position="97"/>
    </location>
</feature>
<keyword evidence="4" id="KW-1185">Reference proteome</keyword>
<proteinExistence type="predicted"/>
<evidence type="ECO:0000313" key="3">
    <source>
        <dbReference type="EMBL" id="MDF9746366.1"/>
    </source>
</evidence>
<reference evidence="3" key="1">
    <citation type="submission" date="2022-06" db="EMBL/GenBank/DDBJ databases">
        <title>Natrinema sp. a new haloarchaeum isolate from saline soil.</title>
        <authorList>
            <person name="Strakova D."/>
            <person name="Galisteo C."/>
            <person name="Sanchez-Porro C."/>
            <person name="Ventosa A."/>
        </authorList>
    </citation>
    <scope>NUCLEOTIDE SEQUENCE</scope>
    <source>
        <strain evidence="3">S1CR25-10</strain>
    </source>
</reference>
<organism evidence="3 4">
    <name type="scientific">Natrinema salsiterrestre</name>
    <dbReference type="NCBI Taxonomy" id="2950540"/>
    <lineage>
        <taxon>Archaea</taxon>
        <taxon>Methanobacteriati</taxon>
        <taxon>Methanobacteriota</taxon>
        <taxon>Stenosarchaea group</taxon>
        <taxon>Halobacteria</taxon>
        <taxon>Halobacteriales</taxon>
        <taxon>Natrialbaceae</taxon>
        <taxon>Natrinema</taxon>
    </lineage>
</organism>
<dbReference type="Proteomes" id="UP001154061">
    <property type="component" value="Unassembled WGS sequence"/>
</dbReference>
<accession>A0A9Q4L6V9</accession>
<keyword evidence="2" id="KW-0472">Membrane</keyword>
<evidence type="ECO:0000256" key="1">
    <source>
        <dbReference type="SAM" id="MobiDB-lite"/>
    </source>
</evidence>
<name>A0A9Q4L6V9_9EURY</name>
<keyword evidence="2" id="KW-1133">Transmembrane helix</keyword>
<keyword evidence="2" id="KW-0812">Transmembrane</keyword>
<evidence type="ECO:0000313" key="4">
    <source>
        <dbReference type="Proteomes" id="UP001154061"/>
    </source>
</evidence>
<feature type="compositionally biased region" description="Polar residues" evidence="1">
    <location>
        <begin position="77"/>
        <end position="89"/>
    </location>
</feature>
<feature type="transmembrane region" description="Helical" evidence="2">
    <location>
        <begin position="20"/>
        <end position="38"/>
    </location>
</feature>
<dbReference type="InterPro" id="IPR055712">
    <property type="entry name" value="DUF7288"/>
</dbReference>
<protein>
    <submittedName>
        <fullName evidence="3">Uncharacterized protein</fullName>
    </submittedName>
</protein>
<evidence type="ECO:0000256" key="2">
    <source>
        <dbReference type="SAM" id="Phobius"/>
    </source>
</evidence>
<dbReference type="Pfam" id="PF23959">
    <property type="entry name" value="DUF7288"/>
    <property type="match status" value="1"/>
</dbReference>
<gene>
    <name evidence="3" type="ORF">NDI89_12310</name>
</gene>
<dbReference type="RefSeq" id="WP_277521916.1">
    <property type="nucleotide sequence ID" value="NZ_JAMQOT010000004.1"/>
</dbReference>
<sequence>MSDSTTTTERGQAYTLEGFIGAMVVLLAVLFALQSVVITPTTGGLADRTVQEQVQQEARDMMVVSNQDGNLSNTTRYWNGSGGFNNTDQPPAPDESNRTYSVDRFANESALGHLLKDRFSETGWSYNVELHTNSSNQTLVYQGNPPASALTASYTVTLYNDQNITADGDDRTLEEAAADGDESIPQWNPGDETAIYNVVEVRVILW</sequence>
<dbReference type="EMBL" id="JAMQOT010000004">
    <property type="protein sequence ID" value="MDF9746366.1"/>
    <property type="molecule type" value="Genomic_DNA"/>
</dbReference>
<dbReference type="AlphaFoldDB" id="A0A9Q4L6V9"/>